<evidence type="ECO:0000256" key="1">
    <source>
        <dbReference type="SAM" id="MobiDB-lite"/>
    </source>
</evidence>
<dbReference type="EMBL" id="CADCTI010000284">
    <property type="protein sequence ID" value="CAA9276478.1"/>
    <property type="molecule type" value="Genomic_DNA"/>
</dbReference>
<organism evidence="2">
    <name type="scientific">uncultured Blastococcus sp</name>
    <dbReference type="NCBI Taxonomy" id="217144"/>
    <lineage>
        <taxon>Bacteria</taxon>
        <taxon>Bacillati</taxon>
        <taxon>Actinomycetota</taxon>
        <taxon>Actinomycetes</taxon>
        <taxon>Geodermatophilales</taxon>
        <taxon>Geodermatophilaceae</taxon>
        <taxon>Blastococcus</taxon>
        <taxon>environmental samples</taxon>
    </lineage>
</organism>
<dbReference type="AlphaFoldDB" id="A0A6J4JH06"/>
<reference evidence="2" key="1">
    <citation type="submission" date="2020-02" db="EMBL/GenBank/DDBJ databases">
        <authorList>
            <person name="Meier V. D."/>
        </authorList>
    </citation>
    <scope>NUCLEOTIDE SEQUENCE</scope>
    <source>
        <strain evidence="2">AVDCRST_MAG57</strain>
    </source>
</reference>
<feature type="non-terminal residue" evidence="2">
    <location>
        <position position="1"/>
    </location>
</feature>
<name>A0A6J4JH06_9ACTN</name>
<feature type="region of interest" description="Disordered" evidence="1">
    <location>
        <begin position="1"/>
        <end position="44"/>
    </location>
</feature>
<protein>
    <recommendedName>
        <fullName evidence="3">DUF4440 domain-containing protein</fullName>
    </recommendedName>
</protein>
<accession>A0A6J4JH06</accession>
<evidence type="ECO:0008006" key="3">
    <source>
        <dbReference type="Google" id="ProtNLM"/>
    </source>
</evidence>
<proteinExistence type="predicted"/>
<gene>
    <name evidence="2" type="ORF">AVDCRST_MAG57-3469</name>
</gene>
<evidence type="ECO:0000313" key="2">
    <source>
        <dbReference type="EMBL" id="CAA9276478.1"/>
    </source>
</evidence>
<sequence>AAEVAASSPLSGEPAGGRTTSPRPPADEPDEPPPADRPAAPDSVEGWRAVLADLYERRAAAFADARPEDLAGVYAPGSAPLAADERYARDLATAGEALRGFAPEITRLGVVASEPDRVQLDLVDRWADYEVVDAGAPDGPALRTVPGRPDTAVRMVLVRTGDGWRIESGRRVA</sequence>